<evidence type="ECO:0000313" key="3">
    <source>
        <dbReference type="Proteomes" id="UP000314294"/>
    </source>
</evidence>
<feature type="compositionally biased region" description="Basic and acidic residues" evidence="1">
    <location>
        <begin position="54"/>
        <end position="68"/>
    </location>
</feature>
<reference evidence="2 3" key="1">
    <citation type="submission" date="2019-03" db="EMBL/GenBank/DDBJ databases">
        <title>First draft genome of Liparis tanakae, snailfish: a comprehensive survey of snailfish specific genes.</title>
        <authorList>
            <person name="Kim W."/>
            <person name="Song I."/>
            <person name="Jeong J.-H."/>
            <person name="Kim D."/>
            <person name="Kim S."/>
            <person name="Ryu S."/>
            <person name="Song J.Y."/>
            <person name="Lee S.K."/>
        </authorList>
    </citation>
    <scope>NUCLEOTIDE SEQUENCE [LARGE SCALE GENOMIC DNA]</scope>
    <source>
        <tissue evidence="2">Muscle</tissue>
    </source>
</reference>
<accession>A0A4Z2JD71</accession>
<dbReference type="AlphaFoldDB" id="A0A4Z2JD71"/>
<dbReference type="Proteomes" id="UP000314294">
    <property type="component" value="Unassembled WGS sequence"/>
</dbReference>
<comment type="caution">
    <text evidence="2">The sequence shown here is derived from an EMBL/GenBank/DDBJ whole genome shotgun (WGS) entry which is preliminary data.</text>
</comment>
<evidence type="ECO:0000256" key="1">
    <source>
        <dbReference type="SAM" id="MobiDB-lite"/>
    </source>
</evidence>
<organism evidence="2 3">
    <name type="scientific">Liparis tanakae</name>
    <name type="common">Tanaka's snailfish</name>
    <dbReference type="NCBI Taxonomy" id="230148"/>
    <lineage>
        <taxon>Eukaryota</taxon>
        <taxon>Metazoa</taxon>
        <taxon>Chordata</taxon>
        <taxon>Craniata</taxon>
        <taxon>Vertebrata</taxon>
        <taxon>Euteleostomi</taxon>
        <taxon>Actinopterygii</taxon>
        <taxon>Neopterygii</taxon>
        <taxon>Teleostei</taxon>
        <taxon>Neoteleostei</taxon>
        <taxon>Acanthomorphata</taxon>
        <taxon>Eupercaria</taxon>
        <taxon>Perciformes</taxon>
        <taxon>Cottioidei</taxon>
        <taxon>Cottales</taxon>
        <taxon>Liparidae</taxon>
        <taxon>Liparis</taxon>
    </lineage>
</organism>
<proteinExistence type="predicted"/>
<sequence>MQTTSRSQAGAPGPGLGGVIGGAQGGAQGGASGGGRDMCSGERETSVRSRRQTGTRERRRGERAMERPVDARLPPTSRVVGGVRVAVLQLRRPVRDQRRGGGVLRVRQGVAQHQGLPDLRSLDPGFQLPLPGRGALQLLRDNVQRLSTARLYRRYPQHAFESVISRRCLRVSLIAHCCLHFSSIIASSISTERVCAFSASPIRLPSPSPSPSSGTRCAATSLTSSAFSAISASLFSSALCLSFSTSTQLFGHLPPEALTLPVLLLVVLSSHVKTQLQLLHLSLQLGLCLGHHHHAGCHLLAGPNTLGEKDV</sequence>
<protein>
    <submittedName>
        <fullName evidence="2">Uncharacterized protein</fullName>
    </submittedName>
</protein>
<dbReference type="EMBL" id="SRLO01000007">
    <property type="protein sequence ID" value="TNN88110.1"/>
    <property type="molecule type" value="Genomic_DNA"/>
</dbReference>
<name>A0A4Z2JD71_9TELE</name>
<feature type="compositionally biased region" description="Gly residues" evidence="1">
    <location>
        <begin position="12"/>
        <end position="36"/>
    </location>
</feature>
<evidence type="ECO:0000313" key="2">
    <source>
        <dbReference type="EMBL" id="TNN88110.1"/>
    </source>
</evidence>
<keyword evidence="3" id="KW-1185">Reference proteome</keyword>
<gene>
    <name evidence="2" type="ORF">EYF80_001691</name>
</gene>
<feature type="region of interest" description="Disordered" evidence="1">
    <location>
        <begin position="1"/>
        <end position="68"/>
    </location>
</feature>